<dbReference type="InterPro" id="IPR018946">
    <property type="entry name" value="PhoD-like_MPP"/>
</dbReference>
<evidence type="ECO:0000259" key="2">
    <source>
        <dbReference type="Pfam" id="PF09423"/>
    </source>
</evidence>
<dbReference type="EMBL" id="FXAW01000003">
    <property type="protein sequence ID" value="SMG29338.1"/>
    <property type="molecule type" value="Genomic_DNA"/>
</dbReference>
<name>A0A1X7JN72_9BACT</name>
<feature type="chain" id="PRO_5012010503" evidence="1">
    <location>
        <begin position="21"/>
        <end position="340"/>
    </location>
</feature>
<dbReference type="Gene3D" id="3.60.21.70">
    <property type="entry name" value="PhoD-like phosphatase"/>
    <property type="match status" value="1"/>
</dbReference>
<feature type="signal peptide" evidence="1">
    <location>
        <begin position="1"/>
        <end position="20"/>
    </location>
</feature>
<sequence length="340" mass="39713">MRTSLLSFLLTLFTITCLFAQDQSFEFGSKETLTLSFGSCNRQNLAQPLWQPIIDHNPDLFMFLGDNIYGDTDDMQILKDKYQIQKNHPDYKELREQMPVIGVWDDHDYGKNDAGKEYAYKEESQQLFLDFFDVPAEDERRERKGAYSSYDVKWKSHTIRLILLDGRYHRDSLERIDRVYQVNQEGTILGEEQWSWLEGEMSDKDVSLFIIASGIQMIPEDHNYEKWANFPQERQRLLSLIQEKKPKGTLLLSGDRHIAEISRLDIKDLDYPLVEVTSSGLTHTWNNAPQEPNRHRLGELVSDLNYGIIKIEEKQEGLSIEAEIRGKDQELLHFVTISMN</sequence>
<evidence type="ECO:0000256" key="1">
    <source>
        <dbReference type="SAM" id="SignalP"/>
    </source>
</evidence>
<dbReference type="PANTHER" id="PTHR33987:SF1">
    <property type="entry name" value="CALCINEURIN-LIKE METALLO-PHOSPHOESTERASE SUPERFAMILY PROTEIN"/>
    <property type="match status" value="1"/>
</dbReference>
<proteinExistence type="predicted"/>
<dbReference type="Pfam" id="PF09423">
    <property type="entry name" value="PhoD"/>
    <property type="match status" value="1"/>
</dbReference>
<evidence type="ECO:0000313" key="4">
    <source>
        <dbReference type="Proteomes" id="UP000193804"/>
    </source>
</evidence>
<keyword evidence="1" id="KW-0732">Signal</keyword>
<accession>A0A1X7JN72</accession>
<dbReference type="RefSeq" id="WP_085516734.1">
    <property type="nucleotide sequence ID" value="NZ_FXAW01000003.1"/>
</dbReference>
<protein>
    <submittedName>
        <fullName evidence="3">Alkaline phosphatase D</fullName>
    </submittedName>
</protein>
<dbReference type="SUPFAM" id="SSF56300">
    <property type="entry name" value="Metallo-dependent phosphatases"/>
    <property type="match status" value="1"/>
</dbReference>
<dbReference type="STRING" id="1028.SAMN05661096_01819"/>
<dbReference type="Proteomes" id="UP000193804">
    <property type="component" value="Unassembled WGS sequence"/>
</dbReference>
<keyword evidence="4" id="KW-1185">Reference proteome</keyword>
<dbReference type="CDD" id="cd07389">
    <property type="entry name" value="MPP_PhoD"/>
    <property type="match status" value="1"/>
</dbReference>
<reference evidence="4" key="1">
    <citation type="submission" date="2017-04" db="EMBL/GenBank/DDBJ databases">
        <authorList>
            <person name="Varghese N."/>
            <person name="Submissions S."/>
        </authorList>
    </citation>
    <scope>NUCLEOTIDE SEQUENCE [LARGE SCALE GENOMIC DNA]</scope>
    <source>
        <strain evidence="4">DSM 4125</strain>
    </source>
</reference>
<dbReference type="InterPro" id="IPR029052">
    <property type="entry name" value="Metallo-depent_PP-like"/>
</dbReference>
<organism evidence="3 4">
    <name type="scientific">Marivirga sericea</name>
    <dbReference type="NCBI Taxonomy" id="1028"/>
    <lineage>
        <taxon>Bacteria</taxon>
        <taxon>Pseudomonadati</taxon>
        <taxon>Bacteroidota</taxon>
        <taxon>Cytophagia</taxon>
        <taxon>Cytophagales</taxon>
        <taxon>Marivirgaceae</taxon>
        <taxon>Marivirga</taxon>
    </lineage>
</organism>
<gene>
    <name evidence="3" type="ORF">SAMN05661096_01819</name>
</gene>
<dbReference type="AlphaFoldDB" id="A0A1X7JN72"/>
<dbReference type="OrthoDB" id="9763616at2"/>
<dbReference type="InterPro" id="IPR038607">
    <property type="entry name" value="PhoD-like_sf"/>
</dbReference>
<feature type="domain" description="PhoD-like phosphatase metallophosphatase" evidence="2">
    <location>
        <begin position="80"/>
        <end position="287"/>
    </location>
</feature>
<evidence type="ECO:0000313" key="3">
    <source>
        <dbReference type="EMBL" id="SMG29338.1"/>
    </source>
</evidence>
<dbReference type="PANTHER" id="PTHR33987">
    <property type="entry name" value="CALCINEURIN-LIKE METALLO-PHOSPHOESTERASE SUPERFAMILY PROTEIN"/>
    <property type="match status" value="1"/>
</dbReference>